<dbReference type="EMBL" id="JACQXR010000120">
    <property type="protein sequence ID" value="MBI4727380.1"/>
    <property type="molecule type" value="Genomic_DNA"/>
</dbReference>
<gene>
    <name evidence="2" type="ORF">HY768_09220</name>
</gene>
<evidence type="ECO:0000259" key="1">
    <source>
        <dbReference type="Pfam" id="PF13358"/>
    </source>
</evidence>
<proteinExistence type="predicted"/>
<comment type="caution">
    <text evidence="2">The sequence shown here is derived from an EMBL/GenBank/DDBJ whole genome shotgun (WGS) entry which is preliminary data.</text>
</comment>
<name>A0A933IBH6_UNCT6</name>
<dbReference type="GO" id="GO:0003676">
    <property type="term" value="F:nucleic acid binding"/>
    <property type="evidence" value="ECO:0007669"/>
    <property type="project" value="InterPro"/>
</dbReference>
<dbReference type="AlphaFoldDB" id="A0A933IBH6"/>
<sequence length="110" mass="12719">MTFLKEISQRHPTEYIIMFLDGASWHQAHHLSVPVNIRLSILPPDSPELNPTEHLWDEIREKWFPNRVFNSLAAVEDTLVDSLVTLENDHKSVKGLIGFDWIIDNISNAF</sequence>
<evidence type="ECO:0000313" key="2">
    <source>
        <dbReference type="EMBL" id="MBI4727380.1"/>
    </source>
</evidence>
<protein>
    <submittedName>
        <fullName evidence="2">Transposase</fullName>
    </submittedName>
</protein>
<evidence type="ECO:0000313" key="3">
    <source>
        <dbReference type="Proteomes" id="UP000736328"/>
    </source>
</evidence>
<dbReference type="Proteomes" id="UP000736328">
    <property type="component" value="Unassembled WGS sequence"/>
</dbReference>
<dbReference type="InterPro" id="IPR036397">
    <property type="entry name" value="RNaseH_sf"/>
</dbReference>
<reference evidence="2" key="1">
    <citation type="submission" date="2020-07" db="EMBL/GenBank/DDBJ databases">
        <title>Huge and variable diversity of episymbiotic CPR bacteria and DPANN archaea in groundwater ecosystems.</title>
        <authorList>
            <person name="He C.Y."/>
            <person name="Keren R."/>
            <person name="Whittaker M."/>
            <person name="Farag I.F."/>
            <person name="Doudna J."/>
            <person name="Cate J.H.D."/>
            <person name="Banfield J.F."/>
        </authorList>
    </citation>
    <scope>NUCLEOTIDE SEQUENCE</scope>
    <source>
        <strain evidence="2">NC_groundwater_1520_Pr4_B-0.1um_53_5</strain>
    </source>
</reference>
<accession>A0A933IBH6</accession>
<dbReference type="InterPro" id="IPR038717">
    <property type="entry name" value="Tc1-like_DDE_dom"/>
</dbReference>
<organism evidence="2 3">
    <name type="scientific">candidate division TA06 bacterium</name>
    <dbReference type="NCBI Taxonomy" id="2250710"/>
    <lineage>
        <taxon>Bacteria</taxon>
        <taxon>Bacteria division TA06</taxon>
    </lineage>
</organism>
<feature type="domain" description="Tc1-like transposase DDE" evidence="1">
    <location>
        <begin position="2"/>
        <end position="73"/>
    </location>
</feature>
<dbReference type="Gene3D" id="3.30.420.10">
    <property type="entry name" value="Ribonuclease H-like superfamily/Ribonuclease H"/>
    <property type="match status" value="1"/>
</dbReference>
<dbReference type="Pfam" id="PF13358">
    <property type="entry name" value="DDE_3"/>
    <property type="match status" value="1"/>
</dbReference>